<evidence type="ECO:0000256" key="2">
    <source>
        <dbReference type="ARBA" id="ARBA00022448"/>
    </source>
</evidence>
<comment type="similarity">
    <text evidence="1">Belongs to the bacterial solute-binding protein 7 family.</text>
</comment>
<accession>A0A5B0E1Z7</accession>
<dbReference type="Gene3D" id="3.40.190.170">
    <property type="entry name" value="Bacterial extracellular solute-binding protein, family 7"/>
    <property type="match status" value="1"/>
</dbReference>
<dbReference type="GO" id="GO:0055085">
    <property type="term" value="P:transmembrane transport"/>
    <property type="evidence" value="ECO:0007669"/>
    <property type="project" value="InterPro"/>
</dbReference>
<evidence type="ECO:0000256" key="1">
    <source>
        <dbReference type="ARBA" id="ARBA00009023"/>
    </source>
</evidence>
<dbReference type="InterPro" id="IPR038404">
    <property type="entry name" value="TRAP_DctP_sf"/>
</dbReference>
<organism evidence="5 6">
    <name type="scientific">Aureimonas fodinaquatilis</name>
    <dbReference type="NCBI Taxonomy" id="2565783"/>
    <lineage>
        <taxon>Bacteria</taxon>
        <taxon>Pseudomonadati</taxon>
        <taxon>Pseudomonadota</taxon>
        <taxon>Alphaproteobacteria</taxon>
        <taxon>Hyphomicrobiales</taxon>
        <taxon>Aurantimonadaceae</taxon>
        <taxon>Aureimonas</taxon>
    </lineage>
</organism>
<dbReference type="Pfam" id="PF03480">
    <property type="entry name" value="DctP"/>
    <property type="match status" value="1"/>
</dbReference>
<feature type="signal peptide" evidence="4">
    <location>
        <begin position="1"/>
        <end position="21"/>
    </location>
</feature>
<dbReference type="EMBL" id="VTWH01000001">
    <property type="protein sequence ID" value="KAA0972145.1"/>
    <property type="molecule type" value="Genomic_DNA"/>
</dbReference>
<protein>
    <submittedName>
        <fullName evidence="5">TRAP transporter substrate-binding protein</fullName>
    </submittedName>
</protein>
<keyword evidence="2" id="KW-0813">Transport</keyword>
<proteinExistence type="inferred from homology"/>
<evidence type="ECO:0000256" key="4">
    <source>
        <dbReference type="SAM" id="SignalP"/>
    </source>
</evidence>
<evidence type="ECO:0000256" key="3">
    <source>
        <dbReference type="ARBA" id="ARBA00022729"/>
    </source>
</evidence>
<dbReference type="OrthoDB" id="9803763at2"/>
<evidence type="ECO:0000313" key="5">
    <source>
        <dbReference type="EMBL" id="KAA0972145.1"/>
    </source>
</evidence>
<dbReference type="AlphaFoldDB" id="A0A5B0E1Z7"/>
<dbReference type="PANTHER" id="PTHR33376:SF7">
    <property type="entry name" value="C4-DICARBOXYLATE-BINDING PROTEIN DCTB"/>
    <property type="match status" value="1"/>
</dbReference>
<sequence>MKYKIIICAAALAGSLGVVKAEEVIRFAHMNGPSHFVHTEAAAMAERVRERTDGQVRIDLFPSGQLGESAQLVEQMAFGADLMGQVQAGNLADYVPDFSIIVYPFMYGGIEDVERLIGSDLVTQLNEQVLQNNLRVMCYLHYGTRDLYTRNREARSPAETADMAIRVQPVTIYTQMVERVMGGSPTPIPWPEVYSALAQGVIDAAEAPPLSIIDQRHYEHARFLIQTNHIQDIVPLVISASQFDRLSPEHQDILQTEADAACAAMSAASIASYETGISKLRDNGMTIISDVDRAAFAERAGTIAESFPEWTPGLYERARAIIDSK</sequence>
<dbReference type="NCBIfam" id="NF037995">
    <property type="entry name" value="TRAP_S1"/>
    <property type="match status" value="1"/>
</dbReference>
<reference evidence="5 6" key="1">
    <citation type="submission" date="2019-08" db="EMBL/GenBank/DDBJ databases">
        <title>Aureimonas fodiniaquatilis sp. nov., isolated from a coal mine wastewater.</title>
        <authorList>
            <person name="Kim W."/>
        </authorList>
    </citation>
    <scope>NUCLEOTIDE SEQUENCE [LARGE SCALE GENOMIC DNA]</scope>
    <source>
        <strain evidence="5 6">CAU 1482</strain>
    </source>
</reference>
<keyword evidence="6" id="KW-1185">Reference proteome</keyword>
<dbReference type="RefSeq" id="WP_149297584.1">
    <property type="nucleotide sequence ID" value="NZ_VTWH01000001.1"/>
</dbReference>
<dbReference type="CDD" id="cd13603">
    <property type="entry name" value="PBP2_TRAP_Siap_TeaA_like"/>
    <property type="match status" value="1"/>
</dbReference>
<dbReference type="Proteomes" id="UP000324738">
    <property type="component" value="Unassembled WGS sequence"/>
</dbReference>
<gene>
    <name evidence="5" type="ORF">FPY71_03250</name>
</gene>
<dbReference type="InterPro" id="IPR018389">
    <property type="entry name" value="DctP_fam"/>
</dbReference>
<evidence type="ECO:0000313" key="6">
    <source>
        <dbReference type="Proteomes" id="UP000324738"/>
    </source>
</evidence>
<feature type="chain" id="PRO_5022670532" evidence="4">
    <location>
        <begin position="22"/>
        <end position="325"/>
    </location>
</feature>
<name>A0A5B0E1Z7_9HYPH</name>
<keyword evidence="3 4" id="KW-0732">Signal</keyword>
<dbReference type="PANTHER" id="PTHR33376">
    <property type="match status" value="1"/>
</dbReference>
<comment type="caution">
    <text evidence="5">The sequence shown here is derived from an EMBL/GenBank/DDBJ whole genome shotgun (WGS) entry which is preliminary data.</text>
</comment>